<feature type="domain" description="Protein kinase" evidence="1">
    <location>
        <begin position="50"/>
        <end position="349"/>
    </location>
</feature>
<dbReference type="Pfam" id="PF00069">
    <property type="entry name" value="Pkinase"/>
    <property type="match status" value="1"/>
</dbReference>
<dbReference type="Proteomes" id="UP001473302">
    <property type="component" value="Unassembled WGS sequence"/>
</dbReference>
<dbReference type="PANTHER" id="PTHR44329">
    <property type="entry name" value="SERINE/THREONINE-PROTEIN KINASE TNNI3K-RELATED"/>
    <property type="match status" value="1"/>
</dbReference>
<name>A0ABP9ZDI0_9FUNG</name>
<sequence length="437" mass="51189">MFEIFSSKQIVGQKLVNDYIQRNSNEFLYPMKKSKYDSVYNIDDDVVTCWSSMMTLKKSTFMKGWKPTTHQFDSLYEQLFYYYFDYYATEIEEKIRLLEQPLQWYPPQWFEHGKPLPSGRMGQVFLISCRVPHQRKRNKMILRKVNLCMVQKSIPEGVVGITAIKSKNHYKLAFVSYAMEHSLEQLIPQVDQWTFQKICRLSLLLASAVRDLKDGVHPNLQPKNILISNIYDEQAIKLKLVDGQEDWPHIPLSPRYGRWPYISPEICYQYTNVLTQQSNIYSLGIILWQLASGVIFPTHVRVCSNLYKITALKHIHPAYQELIATCLQKDPNNRPSADTICDTLTHILMVDMSTKFYSHSLRVNEIRDRQLVIAKYLAHNNQPKRALQELMEGASLSKRMIMQITLSLGHHYQENTFNNQSIYYNHDLPDLVQLGYV</sequence>
<dbReference type="EMBL" id="BAABUK010000038">
    <property type="protein sequence ID" value="GAA5817124.1"/>
    <property type="molecule type" value="Genomic_DNA"/>
</dbReference>
<dbReference type="InterPro" id="IPR000719">
    <property type="entry name" value="Prot_kinase_dom"/>
</dbReference>
<dbReference type="SUPFAM" id="SSF56112">
    <property type="entry name" value="Protein kinase-like (PK-like)"/>
    <property type="match status" value="1"/>
</dbReference>
<proteinExistence type="predicted"/>
<dbReference type="InterPro" id="IPR051681">
    <property type="entry name" value="Ser/Thr_Kinases-Pseudokinases"/>
</dbReference>
<evidence type="ECO:0000313" key="2">
    <source>
        <dbReference type="EMBL" id="GAA5817124.1"/>
    </source>
</evidence>
<accession>A0ABP9ZDI0</accession>
<dbReference type="InterPro" id="IPR011009">
    <property type="entry name" value="Kinase-like_dom_sf"/>
</dbReference>
<gene>
    <name evidence="2" type="ORF">MFLAVUS_010664</name>
</gene>
<dbReference type="Gene3D" id="1.10.510.10">
    <property type="entry name" value="Transferase(Phosphotransferase) domain 1"/>
    <property type="match status" value="1"/>
</dbReference>
<organism evidence="2 3">
    <name type="scientific">Mucor flavus</name>
    <dbReference type="NCBI Taxonomy" id="439312"/>
    <lineage>
        <taxon>Eukaryota</taxon>
        <taxon>Fungi</taxon>
        <taxon>Fungi incertae sedis</taxon>
        <taxon>Mucoromycota</taxon>
        <taxon>Mucoromycotina</taxon>
        <taxon>Mucoromycetes</taxon>
        <taxon>Mucorales</taxon>
        <taxon>Mucorineae</taxon>
        <taxon>Mucoraceae</taxon>
        <taxon>Mucor</taxon>
    </lineage>
</organism>
<dbReference type="PROSITE" id="PS50011">
    <property type="entry name" value="PROTEIN_KINASE_DOM"/>
    <property type="match status" value="1"/>
</dbReference>
<reference evidence="2 3" key="1">
    <citation type="submission" date="2024-04" db="EMBL/GenBank/DDBJ databases">
        <title>genome sequences of Mucor flavus KT1a and Helicostylum pulchrum KT1b strains isolated from the surface of a dry-aged beef.</title>
        <authorList>
            <person name="Toyotome T."/>
            <person name="Hosono M."/>
            <person name="Torimaru M."/>
            <person name="Fukuda K."/>
            <person name="Mikami N."/>
        </authorList>
    </citation>
    <scope>NUCLEOTIDE SEQUENCE [LARGE SCALE GENOMIC DNA]</scope>
    <source>
        <strain evidence="2 3">KT1a</strain>
    </source>
</reference>
<keyword evidence="3" id="KW-1185">Reference proteome</keyword>
<protein>
    <recommendedName>
        <fullName evidence="1">Protein kinase domain-containing protein</fullName>
    </recommendedName>
</protein>
<dbReference type="SMART" id="SM00220">
    <property type="entry name" value="S_TKc"/>
    <property type="match status" value="1"/>
</dbReference>
<evidence type="ECO:0000259" key="1">
    <source>
        <dbReference type="PROSITE" id="PS50011"/>
    </source>
</evidence>
<comment type="caution">
    <text evidence="2">The sequence shown here is derived from an EMBL/GenBank/DDBJ whole genome shotgun (WGS) entry which is preliminary data.</text>
</comment>
<evidence type="ECO:0000313" key="3">
    <source>
        <dbReference type="Proteomes" id="UP001473302"/>
    </source>
</evidence>